<keyword evidence="3" id="KW-0731">Sigma factor</keyword>
<dbReference type="STRING" id="187330.AMS58_05130"/>
<dbReference type="GO" id="GO:0000428">
    <property type="term" value="C:DNA-directed RNA polymerase complex"/>
    <property type="evidence" value="ECO:0007669"/>
    <property type="project" value="UniProtKB-KW"/>
</dbReference>
<dbReference type="Gene3D" id="1.10.1740.10">
    <property type="match status" value="1"/>
</dbReference>
<protein>
    <submittedName>
        <fullName evidence="6">DNA-directed RNA polymerase sigma-70 factor</fullName>
    </submittedName>
</protein>
<dbReference type="GO" id="GO:0016987">
    <property type="term" value="F:sigma factor activity"/>
    <property type="evidence" value="ECO:0007669"/>
    <property type="project" value="UniProtKB-KW"/>
</dbReference>
<dbReference type="InterPro" id="IPR039425">
    <property type="entry name" value="RNA_pol_sigma-70-like"/>
</dbReference>
<gene>
    <name evidence="6" type="ORF">ADS77_01355</name>
</gene>
<evidence type="ECO:0000313" key="7">
    <source>
        <dbReference type="Proteomes" id="UP000037848"/>
    </source>
</evidence>
<dbReference type="InterPro" id="IPR013325">
    <property type="entry name" value="RNA_pol_sigma_r2"/>
</dbReference>
<keyword evidence="2" id="KW-0805">Transcription regulation</keyword>
<feature type="domain" description="RNA polymerase sigma-70 region 2" evidence="5">
    <location>
        <begin position="14"/>
        <end position="79"/>
    </location>
</feature>
<proteinExistence type="inferred from homology"/>
<keyword evidence="4" id="KW-0804">Transcription</keyword>
<dbReference type="OrthoDB" id="9794372at2"/>
<accession>A0A0N1MVR8</accession>
<dbReference type="SUPFAM" id="SSF88659">
    <property type="entry name" value="Sigma3 and sigma4 domains of RNA polymerase sigma factors"/>
    <property type="match status" value="1"/>
</dbReference>
<dbReference type="Proteomes" id="UP000037848">
    <property type="component" value="Unassembled WGS sequence"/>
</dbReference>
<dbReference type="Pfam" id="PF04542">
    <property type="entry name" value="Sigma70_r2"/>
    <property type="match status" value="1"/>
</dbReference>
<comment type="caution">
    <text evidence="6">The sequence shown here is derived from an EMBL/GenBank/DDBJ whole genome shotgun (WGS) entry which is preliminary data.</text>
</comment>
<evidence type="ECO:0000313" key="6">
    <source>
        <dbReference type="EMBL" id="KPH65603.1"/>
    </source>
</evidence>
<dbReference type="InterPro" id="IPR013324">
    <property type="entry name" value="RNA_pol_sigma_r3/r4-like"/>
</dbReference>
<evidence type="ECO:0000256" key="4">
    <source>
        <dbReference type="ARBA" id="ARBA00023163"/>
    </source>
</evidence>
<evidence type="ECO:0000256" key="3">
    <source>
        <dbReference type="ARBA" id="ARBA00023082"/>
    </source>
</evidence>
<sequence>MSVSAVKWSDIIYQNKTKLLAFLNSILHCPYLAEDALQDTFIRLAAMSQQQNHDVKNPTSFSYQVARNIAIDMLRKNKRDALIDMDGIVLDGLHDSSSDIEAHFSQQQLSESINKTMNKLSTRHKNIISFYRHGRLKQKEIASVYKISPTLVNFMIKEVIHSCKVELTH</sequence>
<dbReference type="GO" id="GO:0006352">
    <property type="term" value="P:DNA-templated transcription initiation"/>
    <property type="evidence" value="ECO:0007669"/>
    <property type="project" value="InterPro"/>
</dbReference>
<keyword evidence="6" id="KW-0240">DNA-directed RNA polymerase</keyword>
<dbReference type="AlphaFoldDB" id="A0A0N1MVR8"/>
<dbReference type="PANTHER" id="PTHR43133">
    <property type="entry name" value="RNA POLYMERASE ECF-TYPE SIGMA FACTO"/>
    <property type="match status" value="1"/>
</dbReference>
<name>A0A0N1MVR8_9GAMM</name>
<organism evidence="6 7">
    <name type="scientific">Pseudoalteromonas porphyrae</name>
    <dbReference type="NCBI Taxonomy" id="187330"/>
    <lineage>
        <taxon>Bacteria</taxon>
        <taxon>Pseudomonadati</taxon>
        <taxon>Pseudomonadota</taxon>
        <taxon>Gammaproteobacteria</taxon>
        <taxon>Alteromonadales</taxon>
        <taxon>Pseudoalteromonadaceae</taxon>
        <taxon>Pseudoalteromonas</taxon>
    </lineage>
</organism>
<dbReference type="PATRIC" id="fig|187330.3.peg.282"/>
<evidence type="ECO:0000256" key="2">
    <source>
        <dbReference type="ARBA" id="ARBA00023015"/>
    </source>
</evidence>
<dbReference type="SUPFAM" id="SSF88946">
    <property type="entry name" value="Sigma2 domain of RNA polymerase sigma factors"/>
    <property type="match status" value="1"/>
</dbReference>
<evidence type="ECO:0000259" key="5">
    <source>
        <dbReference type="Pfam" id="PF04542"/>
    </source>
</evidence>
<dbReference type="EMBL" id="LHPH01000001">
    <property type="protein sequence ID" value="KPH65603.1"/>
    <property type="molecule type" value="Genomic_DNA"/>
</dbReference>
<dbReference type="NCBIfam" id="TIGR02937">
    <property type="entry name" value="sigma70-ECF"/>
    <property type="match status" value="1"/>
</dbReference>
<dbReference type="RefSeq" id="WP_054203960.1">
    <property type="nucleotide sequence ID" value="NZ_LHPH01000001.1"/>
</dbReference>
<dbReference type="InterPro" id="IPR014284">
    <property type="entry name" value="RNA_pol_sigma-70_dom"/>
</dbReference>
<reference evidence="6 7" key="1">
    <citation type="submission" date="2015-08" db="EMBL/GenBank/DDBJ databases">
        <title>Draft Genome Sequence of Pseudoalteromonas porphyrae UCD-SED14.</title>
        <authorList>
            <person name="Coil D.A."/>
            <person name="Jospin G."/>
            <person name="Lee R.D."/>
            <person name="Eisen J.A."/>
        </authorList>
    </citation>
    <scope>NUCLEOTIDE SEQUENCE [LARGE SCALE GENOMIC DNA]</scope>
    <source>
        <strain evidence="6 7">UCD-SED14</strain>
    </source>
</reference>
<evidence type="ECO:0000256" key="1">
    <source>
        <dbReference type="ARBA" id="ARBA00010641"/>
    </source>
</evidence>
<keyword evidence="7" id="KW-1185">Reference proteome</keyword>
<comment type="similarity">
    <text evidence="1">Belongs to the sigma-70 factor family. ECF subfamily.</text>
</comment>
<dbReference type="InterPro" id="IPR007627">
    <property type="entry name" value="RNA_pol_sigma70_r2"/>
</dbReference>
<dbReference type="PANTHER" id="PTHR43133:SF63">
    <property type="entry name" value="RNA POLYMERASE SIGMA FACTOR FECI-RELATED"/>
    <property type="match status" value="1"/>
</dbReference>